<dbReference type="HOGENOM" id="CLU_2007047_0_0_1"/>
<dbReference type="AlphaFoldDB" id="D7MWR8"/>
<dbReference type="EMBL" id="GL348844">
    <property type="protein sequence ID" value="EFH39013.1"/>
    <property type="molecule type" value="Genomic_DNA"/>
</dbReference>
<name>D7MWR8_ARALL</name>
<proteinExistence type="predicted"/>
<protein>
    <submittedName>
        <fullName evidence="2">Predicted protein</fullName>
    </submittedName>
</protein>
<evidence type="ECO:0000256" key="1">
    <source>
        <dbReference type="SAM" id="MobiDB-lite"/>
    </source>
</evidence>
<sequence length="124" mass="14280">MNKTNPSAAFKFDLNEPYYEEDEEIHLGKASEQEKKKSKDVLLNEISPSSTHKFDLNKPYFEEEEEIHPNEAMEQQVSKSANVSSTNKTNLSTTRNFDLNELPPKEEMDEALVEMLKLLLPGYL</sequence>
<accession>D7MWR8</accession>
<reference evidence="3" key="1">
    <citation type="journal article" date="2011" name="Nat. Genet.">
        <title>The Arabidopsis lyrata genome sequence and the basis of rapid genome size change.</title>
        <authorList>
            <person name="Hu T.T."/>
            <person name="Pattyn P."/>
            <person name="Bakker E.G."/>
            <person name="Cao J."/>
            <person name="Cheng J.-F."/>
            <person name="Clark R.M."/>
            <person name="Fahlgren N."/>
            <person name="Fawcett J.A."/>
            <person name="Grimwood J."/>
            <person name="Gundlach H."/>
            <person name="Haberer G."/>
            <person name="Hollister J.D."/>
            <person name="Ossowski S."/>
            <person name="Ottilar R.P."/>
            <person name="Salamov A.A."/>
            <person name="Schneeberger K."/>
            <person name="Spannagl M."/>
            <person name="Wang X."/>
            <person name="Yang L."/>
            <person name="Nasrallah M.E."/>
            <person name="Bergelson J."/>
            <person name="Carrington J.C."/>
            <person name="Gaut B.S."/>
            <person name="Schmutz J."/>
            <person name="Mayer K.F.X."/>
            <person name="Van de Peer Y."/>
            <person name="Grigoriev I.V."/>
            <person name="Nordborg M."/>
            <person name="Weigel D."/>
            <person name="Guo Y.-L."/>
        </authorList>
    </citation>
    <scope>NUCLEOTIDE SEQUENCE [LARGE SCALE GENOMIC DNA]</scope>
    <source>
        <strain evidence="3">cv. MN47</strain>
    </source>
</reference>
<organism evidence="3">
    <name type="scientific">Arabidopsis lyrata subsp. lyrata</name>
    <name type="common">Lyre-leaved rock-cress</name>
    <dbReference type="NCBI Taxonomy" id="81972"/>
    <lineage>
        <taxon>Eukaryota</taxon>
        <taxon>Viridiplantae</taxon>
        <taxon>Streptophyta</taxon>
        <taxon>Embryophyta</taxon>
        <taxon>Tracheophyta</taxon>
        <taxon>Spermatophyta</taxon>
        <taxon>Magnoliopsida</taxon>
        <taxon>eudicotyledons</taxon>
        <taxon>Gunneridae</taxon>
        <taxon>Pentapetalae</taxon>
        <taxon>rosids</taxon>
        <taxon>malvids</taxon>
        <taxon>Brassicales</taxon>
        <taxon>Brassicaceae</taxon>
        <taxon>Camelineae</taxon>
        <taxon>Arabidopsis</taxon>
    </lineage>
</organism>
<feature type="region of interest" description="Disordered" evidence="1">
    <location>
        <begin position="71"/>
        <end position="103"/>
    </location>
</feature>
<feature type="compositionally biased region" description="Polar residues" evidence="1">
    <location>
        <begin position="73"/>
        <end position="97"/>
    </location>
</feature>
<evidence type="ECO:0000313" key="2">
    <source>
        <dbReference type="EMBL" id="EFH39013.1"/>
    </source>
</evidence>
<dbReference type="Proteomes" id="UP000008694">
    <property type="component" value="Unassembled WGS sequence"/>
</dbReference>
<keyword evidence="3" id="KW-1185">Reference proteome</keyword>
<evidence type="ECO:0000313" key="3">
    <source>
        <dbReference type="Proteomes" id="UP000008694"/>
    </source>
</evidence>
<gene>
    <name evidence="2" type="ORF">ARALYDRAFT_359401</name>
</gene>
<dbReference type="Gramene" id="fgenesh1_pg.C_scaffold_181000002">
    <property type="protein sequence ID" value="fgenesh1_pg.C_scaffold_181000002"/>
    <property type="gene ID" value="fgenesh1_pg.C_scaffold_181000002"/>
</dbReference>